<dbReference type="PROSITE" id="PS51367">
    <property type="entry name" value="THAUMATIN_2"/>
    <property type="match status" value="1"/>
</dbReference>
<dbReference type="EMBL" id="JBCAWK010000014">
    <property type="protein sequence ID" value="KAK8843960.1"/>
    <property type="molecule type" value="Genomic_DNA"/>
</dbReference>
<comment type="caution">
    <text evidence="2">The sequence shown here is derived from an EMBL/GenBank/DDBJ whole genome shotgun (WGS) entry which is preliminary data.</text>
</comment>
<reference evidence="2 3" key="1">
    <citation type="journal article" date="2024" name="bioRxiv">
        <title>Comparative genomics of Cryptococcus and Kwoniella reveals pathogenesis evolution and contrasting karyotype dynamics via intercentromeric recombination or chromosome fusion.</title>
        <authorList>
            <person name="Coelho M.A."/>
            <person name="David-Palma M."/>
            <person name="Shea T."/>
            <person name="Bowers K."/>
            <person name="McGinley-Smith S."/>
            <person name="Mohammad A.W."/>
            <person name="Gnirke A."/>
            <person name="Yurkov A.M."/>
            <person name="Nowrousian M."/>
            <person name="Sun S."/>
            <person name="Cuomo C.A."/>
            <person name="Heitman J."/>
        </authorList>
    </citation>
    <scope>NUCLEOTIDE SEQUENCE [LARGE SCALE GENOMIC DNA]</scope>
    <source>
        <strain evidence="2 3">CBS 13917</strain>
    </source>
</reference>
<organism evidence="2 3">
    <name type="scientific">Kwoniella newhampshirensis</name>
    <dbReference type="NCBI Taxonomy" id="1651941"/>
    <lineage>
        <taxon>Eukaryota</taxon>
        <taxon>Fungi</taxon>
        <taxon>Dikarya</taxon>
        <taxon>Basidiomycota</taxon>
        <taxon>Agaricomycotina</taxon>
        <taxon>Tremellomycetes</taxon>
        <taxon>Tremellales</taxon>
        <taxon>Cryptococcaceae</taxon>
        <taxon>Kwoniella</taxon>
    </lineage>
</organism>
<feature type="region of interest" description="Disordered" evidence="1">
    <location>
        <begin position="61"/>
        <end position="84"/>
    </location>
</feature>
<dbReference type="PANTHER" id="PTHR31013">
    <property type="entry name" value="THAUMATIN FAMILY PROTEIN-RELATED"/>
    <property type="match status" value="1"/>
</dbReference>
<feature type="compositionally biased region" description="Polar residues" evidence="1">
    <location>
        <begin position="534"/>
        <end position="551"/>
    </location>
</feature>
<sequence>MTRSHHRTFHRYDQRSFKSKDVNRSFDLSVKRSVAYESGTSEMCRNIPSLVPVSRHTLLAGGLAGPSAQNTASHPRPHRPEPLVVDSSYSPLQAYFPIQPRAYHAYPSIERIISRVDRLTVVPLIQAEETSCDTIHHSPSSSSEDLITRSKMFPTISKLNQVFVLFSLLSLPLPQSQAVRKIAVDNQCSGSLYMAVGATTGKQVTLQGDEQPGGWEQKTGEKFTFGVTDDWTGGRVWARTGCSSTKDGDGLRCIVGQCTSGKVECDGSKYGSPGATLAEFNMANGGQLDYYDVSIVEGYNLPMEITSSDPSCMTGSCGVGTDLLNACDPKLVYPKGSDRIWSCNSACGNDIQFQDGINGKLITADKGNNPACCQKNGVAVGDSINCPNTYVPFYTAIKKMCHNAYIYPVDDLYPDAVSACSSKSEYTITFCPGGHGSGLDPPLVSSAKSLDPSSGNNKGNVKHGGKEAPEGFWPAAKGQPVAMAMDGDTSSSGGGGVTNPKSAVSTSVRGVGHDLNTYAKATDNDQEAGPAAMTSKTNPTPTNEVAGSSTKGIFPDPTISPTSTPAPVPADSDLVAEEASKSASSTQGEVTTTFTSSGKVYVEVAETSVVTVTARDVACSRGKRRLGDGTVGC</sequence>
<evidence type="ECO:0000313" key="2">
    <source>
        <dbReference type="EMBL" id="KAK8843960.1"/>
    </source>
</evidence>
<feature type="compositionally biased region" description="Polar residues" evidence="1">
    <location>
        <begin position="499"/>
        <end position="508"/>
    </location>
</feature>
<accession>A0AAW0YED7</accession>
<dbReference type="Pfam" id="PF00314">
    <property type="entry name" value="Thaumatin"/>
    <property type="match status" value="1"/>
</dbReference>
<evidence type="ECO:0000256" key="1">
    <source>
        <dbReference type="SAM" id="MobiDB-lite"/>
    </source>
</evidence>
<dbReference type="InterPro" id="IPR001938">
    <property type="entry name" value="Thaumatin"/>
</dbReference>
<dbReference type="RefSeq" id="XP_066799524.1">
    <property type="nucleotide sequence ID" value="XM_066949832.1"/>
</dbReference>
<dbReference type="PRINTS" id="PR00347">
    <property type="entry name" value="THAUMATIN"/>
</dbReference>
<feature type="region of interest" description="Disordered" evidence="1">
    <location>
        <begin position="442"/>
        <end position="570"/>
    </location>
</feature>
<name>A0AAW0YED7_9TREE</name>
<dbReference type="AlphaFoldDB" id="A0AAW0YED7"/>
<dbReference type="GeneID" id="92184010"/>
<proteinExistence type="predicted"/>
<evidence type="ECO:0000313" key="3">
    <source>
        <dbReference type="Proteomes" id="UP001388673"/>
    </source>
</evidence>
<dbReference type="SUPFAM" id="SSF49870">
    <property type="entry name" value="Osmotin, thaumatin-like protein"/>
    <property type="match status" value="1"/>
</dbReference>
<dbReference type="InterPro" id="IPR037176">
    <property type="entry name" value="Osmotin/thaumatin-like_sf"/>
</dbReference>
<evidence type="ECO:0008006" key="4">
    <source>
        <dbReference type="Google" id="ProtNLM"/>
    </source>
</evidence>
<keyword evidence="3" id="KW-1185">Reference proteome</keyword>
<dbReference type="PANTHER" id="PTHR31013:SF2">
    <property type="entry name" value="THAUMATIN-LIKE PROTEIN"/>
    <property type="match status" value="1"/>
</dbReference>
<dbReference type="KEGG" id="kne:92184010"/>
<protein>
    <recommendedName>
        <fullName evidence="4">Thaumatin family protein</fullName>
    </recommendedName>
</protein>
<dbReference type="Gene3D" id="2.60.110.10">
    <property type="entry name" value="Thaumatin"/>
    <property type="match status" value="1"/>
</dbReference>
<dbReference type="SMART" id="SM00205">
    <property type="entry name" value="THN"/>
    <property type="match status" value="1"/>
</dbReference>
<gene>
    <name evidence="2" type="ORF">IAR55_006752</name>
</gene>
<dbReference type="Proteomes" id="UP001388673">
    <property type="component" value="Unassembled WGS sequence"/>
</dbReference>